<organism evidence="2 3">
    <name type="scientific">Heliocybe sulcata</name>
    <dbReference type="NCBI Taxonomy" id="5364"/>
    <lineage>
        <taxon>Eukaryota</taxon>
        <taxon>Fungi</taxon>
        <taxon>Dikarya</taxon>
        <taxon>Basidiomycota</taxon>
        <taxon>Agaricomycotina</taxon>
        <taxon>Agaricomycetes</taxon>
        <taxon>Gloeophyllales</taxon>
        <taxon>Gloeophyllaceae</taxon>
        <taxon>Heliocybe</taxon>
    </lineage>
</organism>
<proteinExistence type="predicted"/>
<accession>A0A5C3MV33</accession>
<gene>
    <name evidence="2" type="ORF">OE88DRAFT_1663608</name>
</gene>
<protein>
    <submittedName>
        <fullName evidence="2">Uncharacterized protein</fullName>
    </submittedName>
</protein>
<evidence type="ECO:0000256" key="1">
    <source>
        <dbReference type="SAM" id="MobiDB-lite"/>
    </source>
</evidence>
<keyword evidence="3" id="KW-1185">Reference proteome</keyword>
<dbReference type="OrthoDB" id="3330042at2759"/>
<evidence type="ECO:0000313" key="2">
    <source>
        <dbReference type="EMBL" id="TFK49174.1"/>
    </source>
</evidence>
<dbReference type="Proteomes" id="UP000305948">
    <property type="component" value="Unassembled WGS sequence"/>
</dbReference>
<name>A0A5C3MV33_9AGAM</name>
<feature type="region of interest" description="Disordered" evidence="1">
    <location>
        <begin position="8"/>
        <end position="53"/>
    </location>
</feature>
<evidence type="ECO:0000313" key="3">
    <source>
        <dbReference type="Proteomes" id="UP000305948"/>
    </source>
</evidence>
<dbReference type="EMBL" id="ML213517">
    <property type="protein sequence ID" value="TFK49174.1"/>
    <property type="molecule type" value="Genomic_DNA"/>
</dbReference>
<reference evidence="2 3" key="1">
    <citation type="journal article" date="2019" name="Nat. Ecol. Evol.">
        <title>Megaphylogeny resolves global patterns of mushroom evolution.</title>
        <authorList>
            <person name="Varga T."/>
            <person name="Krizsan K."/>
            <person name="Foldi C."/>
            <person name="Dima B."/>
            <person name="Sanchez-Garcia M."/>
            <person name="Sanchez-Ramirez S."/>
            <person name="Szollosi G.J."/>
            <person name="Szarkandi J.G."/>
            <person name="Papp V."/>
            <person name="Albert L."/>
            <person name="Andreopoulos W."/>
            <person name="Angelini C."/>
            <person name="Antonin V."/>
            <person name="Barry K.W."/>
            <person name="Bougher N.L."/>
            <person name="Buchanan P."/>
            <person name="Buyck B."/>
            <person name="Bense V."/>
            <person name="Catcheside P."/>
            <person name="Chovatia M."/>
            <person name="Cooper J."/>
            <person name="Damon W."/>
            <person name="Desjardin D."/>
            <person name="Finy P."/>
            <person name="Geml J."/>
            <person name="Haridas S."/>
            <person name="Hughes K."/>
            <person name="Justo A."/>
            <person name="Karasinski D."/>
            <person name="Kautmanova I."/>
            <person name="Kiss B."/>
            <person name="Kocsube S."/>
            <person name="Kotiranta H."/>
            <person name="LaButti K.M."/>
            <person name="Lechner B.E."/>
            <person name="Liimatainen K."/>
            <person name="Lipzen A."/>
            <person name="Lukacs Z."/>
            <person name="Mihaltcheva S."/>
            <person name="Morgado L.N."/>
            <person name="Niskanen T."/>
            <person name="Noordeloos M.E."/>
            <person name="Ohm R.A."/>
            <person name="Ortiz-Santana B."/>
            <person name="Ovrebo C."/>
            <person name="Racz N."/>
            <person name="Riley R."/>
            <person name="Savchenko A."/>
            <person name="Shiryaev A."/>
            <person name="Soop K."/>
            <person name="Spirin V."/>
            <person name="Szebenyi C."/>
            <person name="Tomsovsky M."/>
            <person name="Tulloss R.E."/>
            <person name="Uehling J."/>
            <person name="Grigoriev I.V."/>
            <person name="Vagvolgyi C."/>
            <person name="Papp T."/>
            <person name="Martin F.M."/>
            <person name="Miettinen O."/>
            <person name="Hibbett D.S."/>
            <person name="Nagy L.G."/>
        </authorList>
    </citation>
    <scope>NUCLEOTIDE SEQUENCE [LARGE SCALE GENOMIC DNA]</scope>
    <source>
        <strain evidence="2 3">OMC1185</strain>
    </source>
</reference>
<sequence length="339" mass="36972">MYHRFRIVSTEPGPILQTQGIPLDPSVEENPVPGPSRHRSSSHGHGVFSSNPTRFSQLNFQSYDGQNTRRAISSFSSWPVTPRESLDQRPGTPMEVELETLPLYPVSSSAAPEDSVDNHHDIPDVPMDVPDHPGAFWGSSELSGSVPAPEIMPGQSLDGSDLQITFQHNTFRGISLETGPSRENLRARADSAVSKSSRRGSYIKSPLDERLLEPLRNMKEAGFDGLGHYLATLFDPTANYTSNRSLNQSLASFLSGSGAIGRRPVDIVGYLHQHHHGEKDKDKVAADMQAVLPEYASKDAPTPSILAHITGSKPPTVGTHSALDQFAVRRTLELIDVEA</sequence>
<dbReference type="AlphaFoldDB" id="A0A5C3MV33"/>